<dbReference type="AlphaFoldDB" id="D3VG03"/>
<dbReference type="EMBL" id="FN667742">
    <property type="protein sequence ID" value="CBJ92669.1"/>
    <property type="molecule type" value="Genomic_DNA"/>
</dbReference>
<evidence type="ECO:0000313" key="2">
    <source>
        <dbReference type="Proteomes" id="UP000008075"/>
    </source>
</evidence>
<reference evidence="1 2" key="1">
    <citation type="journal article" date="2011" name="PLoS ONE">
        <title>The entomopathogenic bacterial endosymbionts xenorhabdus and photorhabdus: convergent lifestyles from divergent genomes.</title>
        <authorList>
            <person name="Chaston J.M."/>
            <person name="Suen G."/>
            <person name="Tucker S.L."/>
            <person name="Andersen A.W."/>
            <person name="Bhasin A."/>
            <person name="Bode E."/>
            <person name="Bode H.B."/>
            <person name="Brachmann A.O."/>
            <person name="Cowles C.E."/>
            <person name="Cowles K.N."/>
            <person name="Darby C."/>
            <person name="de Leon L."/>
            <person name="Drace K."/>
            <person name="Du Z."/>
            <person name="Givaudan A."/>
            <person name="Herbert Tran E.E."/>
            <person name="Jewell K.A."/>
            <person name="Knack J.J."/>
            <person name="Krasomil-Osterfeld K.C."/>
            <person name="Kukor R."/>
            <person name="Lanois A."/>
            <person name="Latreille P."/>
            <person name="Leimgruber N.K."/>
            <person name="Lipke C.M."/>
            <person name="Liu R."/>
            <person name="Lu X."/>
            <person name="Martens E.C."/>
            <person name="Marri P.R."/>
            <person name="Medigue C."/>
            <person name="Menard M.L."/>
            <person name="Miller N.M."/>
            <person name="Morales-Soto N."/>
            <person name="Norton S."/>
            <person name="Ogier J.C."/>
            <person name="Orchard S.S."/>
            <person name="Park D."/>
            <person name="Park Y."/>
            <person name="Qurollo B.A."/>
            <person name="Sugar D.R."/>
            <person name="Richards G.R."/>
            <person name="Rouy Z."/>
            <person name="Slominski B."/>
            <person name="Slominski K."/>
            <person name="Snyder H."/>
            <person name="Tjaden B.C."/>
            <person name="van der Hoeven R."/>
            <person name="Welch R.D."/>
            <person name="Wheeler C."/>
            <person name="Xiang B."/>
            <person name="Barbazuk B."/>
            <person name="Gaudriault S."/>
            <person name="Goodner B."/>
            <person name="Slater S.C."/>
            <person name="Forst S."/>
            <person name="Goldman B.S."/>
            <person name="Goodrich-Blair H."/>
        </authorList>
    </citation>
    <scope>NUCLEOTIDE SEQUENCE [LARGE SCALE GENOMIC DNA]</scope>
    <source>
        <strain evidence="2">ATCC 19061 / DSM 3370 / CCUG 14189 / LMG 1036 / NCIMB 9965 / AN6</strain>
    </source>
</reference>
<gene>
    <name evidence="1" type="ordered locus">XNC1_4647</name>
</gene>
<evidence type="ECO:0000313" key="1">
    <source>
        <dbReference type="EMBL" id="CBJ92669.1"/>
    </source>
</evidence>
<dbReference type="Proteomes" id="UP000008075">
    <property type="component" value="Chromosome"/>
</dbReference>
<keyword evidence="2" id="KW-1185">Reference proteome</keyword>
<sequence>MAYSKRHLAVVRNSTQKQYHDRPFIGDDLCMILALYCTVRIILHPACDANDFFRLYLAGILGKHFG</sequence>
<accession>D3VG03</accession>
<name>D3VG03_XENNA</name>
<protein>
    <submittedName>
        <fullName evidence="1">Uncharacterized protein</fullName>
    </submittedName>
</protein>
<organism evidence="1 2">
    <name type="scientific">Xenorhabdus nematophila (strain ATCC 19061 / DSM 3370 / CCUG 14189 / LMG 1036 / NCIMB 9965 / AN6)</name>
    <dbReference type="NCBI Taxonomy" id="406817"/>
    <lineage>
        <taxon>Bacteria</taxon>
        <taxon>Pseudomonadati</taxon>
        <taxon>Pseudomonadota</taxon>
        <taxon>Gammaproteobacteria</taxon>
        <taxon>Enterobacterales</taxon>
        <taxon>Morganellaceae</taxon>
        <taxon>Xenorhabdus</taxon>
    </lineage>
</organism>
<dbReference type="KEGG" id="xne:XNC1_4647"/>
<dbReference type="HOGENOM" id="CLU_2830335_0_0_6"/>
<proteinExistence type="predicted"/>